<dbReference type="Proteomes" id="UP000322667">
    <property type="component" value="Chromosome D06"/>
</dbReference>
<sequence length="112" mass="12607">MSCITSGPSSTHQASQRLVKPSLAIRVKHSELWTIVPIIKHGPRQRGTSREETLHPTLQNPLRGVRWPVQIEVHPHKQHVQTFSTCVKRGFSTCTTPGTHQIPLFERGTNLC</sequence>
<evidence type="ECO:0000313" key="2">
    <source>
        <dbReference type="Proteomes" id="UP000322667"/>
    </source>
</evidence>
<name>A0A5D2KKY4_GOSTO</name>
<proteinExistence type="predicted"/>
<reference evidence="1 2" key="1">
    <citation type="submission" date="2019-07" db="EMBL/GenBank/DDBJ databases">
        <title>WGS assembly of Gossypium tomentosum.</title>
        <authorList>
            <person name="Chen Z.J."/>
            <person name="Sreedasyam A."/>
            <person name="Ando A."/>
            <person name="Song Q."/>
            <person name="De L."/>
            <person name="Hulse-Kemp A."/>
            <person name="Ding M."/>
            <person name="Ye W."/>
            <person name="Kirkbride R."/>
            <person name="Jenkins J."/>
            <person name="Plott C."/>
            <person name="Lovell J."/>
            <person name="Lin Y.-M."/>
            <person name="Vaughn R."/>
            <person name="Liu B."/>
            <person name="Li W."/>
            <person name="Simpson S."/>
            <person name="Scheffler B."/>
            <person name="Saski C."/>
            <person name="Grover C."/>
            <person name="Hu G."/>
            <person name="Conover J."/>
            <person name="Carlson J."/>
            <person name="Shu S."/>
            <person name="Boston L."/>
            <person name="Williams M."/>
            <person name="Peterson D."/>
            <person name="Mcgee K."/>
            <person name="Jones D."/>
            <person name="Wendel J."/>
            <person name="Stelly D."/>
            <person name="Grimwood J."/>
            <person name="Schmutz J."/>
        </authorList>
    </citation>
    <scope>NUCLEOTIDE SEQUENCE [LARGE SCALE GENOMIC DNA]</scope>
    <source>
        <strain evidence="1">7179.01</strain>
    </source>
</reference>
<evidence type="ECO:0000313" key="1">
    <source>
        <dbReference type="EMBL" id="TYH67469.1"/>
    </source>
</evidence>
<dbReference type="AlphaFoldDB" id="A0A5D2KKY4"/>
<gene>
    <name evidence="1" type="ORF">ES332_D06G189700v1</name>
</gene>
<keyword evidence="2" id="KW-1185">Reference proteome</keyword>
<organism evidence="1 2">
    <name type="scientific">Gossypium tomentosum</name>
    <name type="common">Hawaiian cotton</name>
    <name type="synonym">Gossypium sandvicense</name>
    <dbReference type="NCBI Taxonomy" id="34277"/>
    <lineage>
        <taxon>Eukaryota</taxon>
        <taxon>Viridiplantae</taxon>
        <taxon>Streptophyta</taxon>
        <taxon>Embryophyta</taxon>
        <taxon>Tracheophyta</taxon>
        <taxon>Spermatophyta</taxon>
        <taxon>Magnoliopsida</taxon>
        <taxon>eudicotyledons</taxon>
        <taxon>Gunneridae</taxon>
        <taxon>Pentapetalae</taxon>
        <taxon>rosids</taxon>
        <taxon>malvids</taxon>
        <taxon>Malvales</taxon>
        <taxon>Malvaceae</taxon>
        <taxon>Malvoideae</taxon>
        <taxon>Gossypium</taxon>
    </lineage>
</organism>
<protein>
    <submittedName>
        <fullName evidence="1">Uncharacterized protein</fullName>
    </submittedName>
</protein>
<dbReference type="EMBL" id="CM017628">
    <property type="protein sequence ID" value="TYH67469.1"/>
    <property type="molecule type" value="Genomic_DNA"/>
</dbReference>
<accession>A0A5D2KKY4</accession>